<evidence type="ECO:0000313" key="2">
    <source>
        <dbReference type="EMBL" id="MFD1548176.1"/>
    </source>
</evidence>
<dbReference type="SMART" id="SM00465">
    <property type="entry name" value="GIYc"/>
    <property type="match status" value="1"/>
</dbReference>
<dbReference type="SUPFAM" id="SSF82771">
    <property type="entry name" value="GIY-YIG endonuclease"/>
    <property type="match status" value="1"/>
</dbReference>
<feature type="domain" description="GIY-YIG" evidence="1">
    <location>
        <begin position="1"/>
        <end position="90"/>
    </location>
</feature>
<dbReference type="PROSITE" id="PS50164">
    <property type="entry name" value="GIY_YIG"/>
    <property type="match status" value="1"/>
</dbReference>
<dbReference type="Pfam" id="PF01541">
    <property type="entry name" value="GIY-YIG"/>
    <property type="match status" value="1"/>
</dbReference>
<reference evidence="3" key="1">
    <citation type="journal article" date="2019" name="Int. J. Syst. Evol. Microbiol.">
        <title>The Global Catalogue of Microorganisms (GCM) 10K type strain sequencing project: providing services to taxonomists for standard genome sequencing and annotation.</title>
        <authorList>
            <consortium name="The Broad Institute Genomics Platform"/>
            <consortium name="The Broad Institute Genome Sequencing Center for Infectious Disease"/>
            <person name="Wu L."/>
            <person name="Ma J."/>
        </authorList>
    </citation>
    <scope>NUCLEOTIDE SEQUENCE [LARGE SCALE GENOMIC DNA]</scope>
    <source>
        <strain evidence="3">CCM 8906</strain>
    </source>
</reference>
<dbReference type="EMBL" id="JBHTOM010000001">
    <property type="protein sequence ID" value="MFD1548176.1"/>
    <property type="molecule type" value="Genomic_DNA"/>
</dbReference>
<organism evidence="2 3">
    <name type="scientific">Levilactobacillus fuyuanensis</name>
    <dbReference type="NCBI Taxonomy" id="2486022"/>
    <lineage>
        <taxon>Bacteria</taxon>
        <taxon>Bacillati</taxon>
        <taxon>Bacillota</taxon>
        <taxon>Bacilli</taxon>
        <taxon>Lactobacillales</taxon>
        <taxon>Lactobacillaceae</taxon>
        <taxon>Levilactobacillus</taxon>
    </lineage>
</organism>
<dbReference type="Gene3D" id="3.40.1440.10">
    <property type="entry name" value="GIY-YIG endonuclease"/>
    <property type="match status" value="1"/>
</dbReference>
<sequence length="164" mass="19241">MYLVYLFREKNTGHVIYVGSSARPAERLKEHQQALLGMKKQSSIHQYMNSHNLKLYKDVIVEWVDSGENKHEMVDLEEQYYSKYKPDGYLLNDRPGEDRGGHFNPRRRKVTCLNDGKIFGSVLEAAKYYDIPRTSVSNVAHGYRSYVTKNGTRYRFELGWQRIV</sequence>
<evidence type="ECO:0000259" key="1">
    <source>
        <dbReference type="PROSITE" id="PS50164"/>
    </source>
</evidence>
<keyword evidence="3" id="KW-1185">Reference proteome</keyword>
<dbReference type="Proteomes" id="UP001597195">
    <property type="component" value="Unassembled WGS sequence"/>
</dbReference>
<proteinExistence type="predicted"/>
<gene>
    <name evidence="2" type="ORF">ACFQ5T_00530</name>
</gene>
<dbReference type="InterPro" id="IPR035901">
    <property type="entry name" value="GIY-YIG_endonuc_sf"/>
</dbReference>
<comment type="caution">
    <text evidence="2">The sequence shown here is derived from an EMBL/GenBank/DDBJ whole genome shotgun (WGS) entry which is preliminary data.</text>
</comment>
<dbReference type="InterPro" id="IPR000305">
    <property type="entry name" value="GIY-YIG_endonuc"/>
</dbReference>
<dbReference type="RefSeq" id="WP_125701836.1">
    <property type="nucleotide sequence ID" value="NZ_JBHTOM010000001.1"/>
</dbReference>
<protein>
    <submittedName>
        <fullName evidence="2">GIY-YIG nuclease family protein</fullName>
    </submittedName>
</protein>
<evidence type="ECO:0000313" key="3">
    <source>
        <dbReference type="Proteomes" id="UP001597195"/>
    </source>
</evidence>
<name>A0ABW4H0E3_9LACO</name>
<accession>A0ABW4H0E3</accession>